<protein>
    <submittedName>
        <fullName evidence="1">Uncharacterized protein</fullName>
    </submittedName>
</protein>
<dbReference type="EMBL" id="KZ666427">
    <property type="protein sequence ID" value="PPR94848.1"/>
    <property type="molecule type" value="Genomic_DNA"/>
</dbReference>
<dbReference type="AlphaFoldDB" id="A0A2P5WUT0"/>
<evidence type="ECO:0000313" key="1">
    <source>
        <dbReference type="EMBL" id="PPR94848.1"/>
    </source>
</evidence>
<proteinExistence type="predicted"/>
<dbReference type="Proteomes" id="UP000239757">
    <property type="component" value="Unassembled WGS sequence"/>
</dbReference>
<organism evidence="1 2">
    <name type="scientific">Gossypium barbadense</name>
    <name type="common">Sea Island cotton</name>
    <name type="synonym">Hibiscus barbadensis</name>
    <dbReference type="NCBI Taxonomy" id="3634"/>
    <lineage>
        <taxon>Eukaryota</taxon>
        <taxon>Viridiplantae</taxon>
        <taxon>Streptophyta</taxon>
        <taxon>Embryophyta</taxon>
        <taxon>Tracheophyta</taxon>
        <taxon>Spermatophyta</taxon>
        <taxon>Magnoliopsida</taxon>
        <taxon>eudicotyledons</taxon>
        <taxon>Gunneridae</taxon>
        <taxon>Pentapetalae</taxon>
        <taxon>rosids</taxon>
        <taxon>malvids</taxon>
        <taxon>Malvales</taxon>
        <taxon>Malvaceae</taxon>
        <taxon>Malvoideae</taxon>
        <taxon>Gossypium</taxon>
    </lineage>
</organism>
<gene>
    <name evidence="1" type="ORF">GOBAR_AA25820</name>
</gene>
<accession>A0A2P5WUT0</accession>
<evidence type="ECO:0000313" key="2">
    <source>
        <dbReference type="Proteomes" id="UP000239757"/>
    </source>
</evidence>
<sequence length="76" mass="8186">MFSVSLYLTGLGSDRHMVALVEVEDLMVVDYMAMACIEEVMVVYENSGMYGGGLGGFGGPMGGYRMRGMGPYGEQD</sequence>
<reference evidence="1 2" key="1">
    <citation type="submission" date="2015-01" db="EMBL/GenBank/DDBJ databases">
        <title>Genome of allotetraploid Gossypium barbadense reveals genomic plasticity and fiber elongation in cotton evolution.</title>
        <authorList>
            <person name="Chen X."/>
            <person name="Liu X."/>
            <person name="Zhao B."/>
            <person name="Zheng H."/>
            <person name="Hu Y."/>
            <person name="Lu G."/>
            <person name="Yang C."/>
            <person name="Chen J."/>
            <person name="Shan C."/>
            <person name="Zhang L."/>
            <person name="Zhou Y."/>
            <person name="Wang L."/>
            <person name="Guo W."/>
            <person name="Bai Y."/>
            <person name="Ruan J."/>
            <person name="Shangguan X."/>
            <person name="Mao Y."/>
            <person name="Jiang J."/>
            <person name="Zhu Y."/>
            <person name="Lei J."/>
            <person name="Kang H."/>
            <person name="Chen S."/>
            <person name="He X."/>
            <person name="Wang R."/>
            <person name="Wang Y."/>
            <person name="Chen J."/>
            <person name="Wang L."/>
            <person name="Yu S."/>
            <person name="Wang B."/>
            <person name="Wei J."/>
            <person name="Song S."/>
            <person name="Lu X."/>
            <person name="Gao Z."/>
            <person name="Gu W."/>
            <person name="Deng X."/>
            <person name="Ma D."/>
            <person name="Wang S."/>
            <person name="Liang W."/>
            <person name="Fang L."/>
            <person name="Cai C."/>
            <person name="Zhu X."/>
            <person name="Zhou B."/>
            <person name="Zhang Y."/>
            <person name="Chen Z."/>
            <person name="Xu S."/>
            <person name="Zhu R."/>
            <person name="Wang S."/>
            <person name="Zhang T."/>
            <person name="Zhao G."/>
        </authorList>
    </citation>
    <scope>NUCLEOTIDE SEQUENCE [LARGE SCALE GENOMIC DNA]</scope>
    <source>
        <strain evidence="2">cv. Xinhai21</strain>
        <tissue evidence="1">Leaf</tissue>
    </source>
</reference>
<name>A0A2P5WUT0_GOSBA</name>